<dbReference type="GO" id="GO:0016020">
    <property type="term" value="C:membrane"/>
    <property type="evidence" value="ECO:0007669"/>
    <property type="project" value="InterPro"/>
</dbReference>
<dbReference type="InterPro" id="IPR037185">
    <property type="entry name" value="EmrE-like"/>
</dbReference>
<gene>
    <name evidence="3" type="ordered locus">DKAM_0501</name>
</gene>
<feature type="transmembrane region" description="Helical" evidence="1">
    <location>
        <begin position="7"/>
        <end position="28"/>
    </location>
</feature>
<keyword evidence="1" id="KW-1133">Transmembrane helix</keyword>
<dbReference type="RefSeq" id="WP_012608169.1">
    <property type="nucleotide sequence ID" value="NC_011766.1"/>
</dbReference>
<evidence type="ECO:0000259" key="2">
    <source>
        <dbReference type="Pfam" id="PF00892"/>
    </source>
</evidence>
<dbReference type="Proteomes" id="UP000006903">
    <property type="component" value="Chromosome"/>
</dbReference>
<sequence length="279" mass="30986">MTSIRGDIFLFPVVWVAISSASILVVLSNEPGEVCAFWRLFFSSLTLLPLWIQAKKHVKMHHVASGIALSLHFILWMRSLFLIPVYTSTLLVVVYPLYSLVVDILVYKYRPSLIQLLGFAGGITSLTLFLGVNRLALSQGAVLSLLAGLSVTLYFELGRYARGIVKESLVEYAFPTYMSATVFTALYNIVSGSRILPSSHLSYLYFILMALIPMMLGHTLMNYLLKHYPVYLVTSVSLGEPFGAGLLAYMVLGQRISLYNLATGLLTIVSLIAIIRGYR</sequence>
<proteinExistence type="predicted"/>
<keyword evidence="1" id="KW-0472">Membrane</keyword>
<feature type="transmembrane region" description="Helical" evidence="1">
    <location>
        <begin position="136"/>
        <end position="157"/>
    </location>
</feature>
<dbReference type="SUPFAM" id="SSF103481">
    <property type="entry name" value="Multidrug resistance efflux transporter EmrE"/>
    <property type="match status" value="2"/>
</dbReference>
<evidence type="ECO:0000313" key="4">
    <source>
        <dbReference type="Proteomes" id="UP000006903"/>
    </source>
</evidence>
<dbReference type="GeneID" id="7171560"/>
<feature type="domain" description="EamA" evidence="2">
    <location>
        <begin position="140"/>
        <end position="275"/>
    </location>
</feature>
<dbReference type="InterPro" id="IPR000620">
    <property type="entry name" value="EamA_dom"/>
</dbReference>
<feature type="transmembrane region" description="Helical" evidence="1">
    <location>
        <begin position="169"/>
        <end position="190"/>
    </location>
</feature>
<protein>
    <recommendedName>
        <fullName evidence="2">EamA domain-containing protein</fullName>
    </recommendedName>
</protein>
<keyword evidence="1" id="KW-0812">Transmembrane</keyword>
<reference evidence="3 4" key="1">
    <citation type="journal article" date="2009" name="J. Bacteriol.">
        <title>Complete genome sequence of the anaerobic, protein-degrading hyperthermophilic crenarchaeon Desulfurococcus kamchatkensis.</title>
        <authorList>
            <person name="Ravin N.V."/>
            <person name="Mardanov A.V."/>
            <person name="Beletsky A.V."/>
            <person name="Kublanov I.V."/>
            <person name="Kolganova T.V."/>
            <person name="Lebedinsky A.V."/>
            <person name="Chernyh N.A."/>
            <person name="Bonch-Osmolovskaya E.A."/>
            <person name="Skryabin K.G."/>
        </authorList>
    </citation>
    <scope>NUCLEOTIDE SEQUENCE [LARGE SCALE GENOMIC DNA]</scope>
    <source>
        <strain evidence="4">DSM 18924 / JCM 16383 / VKM B-2413 / 1221n</strain>
    </source>
</reference>
<feature type="transmembrane region" description="Helical" evidence="1">
    <location>
        <begin position="113"/>
        <end position="130"/>
    </location>
</feature>
<accession>B8D3Z6</accession>
<organism evidence="3 4">
    <name type="scientific">Desulfurococcus amylolyticus (strain DSM 18924 / JCM 16383 / VKM B-2413 / 1221n)</name>
    <name type="common">Desulfurococcus kamchatkensis</name>
    <dbReference type="NCBI Taxonomy" id="490899"/>
    <lineage>
        <taxon>Archaea</taxon>
        <taxon>Thermoproteota</taxon>
        <taxon>Thermoprotei</taxon>
        <taxon>Desulfurococcales</taxon>
        <taxon>Desulfurococcaceae</taxon>
        <taxon>Desulfurococcus</taxon>
    </lineage>
</organism>
<feature type="transmembrane region" description="Helical" evidence="1">
    <location>
        <begin position="202"/>
        <end position="223"/>
    </location>
</feature>
<evidence type="ECO:0000256" key="1">
    <source>
        <dbReference type="SAM" id="Phobius"/>
    </source>
</evidence>
<feature type="transmembrane region" description="Helical" evidence="1">
    <location>
        <begin position="230"/>
        <end position="252"/>
    </location>
</feature>
<dbReference type="EMBL" id="CP001140">
    <property type="protein sequence ID" value="ACL10827.1"/>
    <property type="molecule type" value="Genomic_DNA"/>
</dbReference>
<feature type="transmembrane region" description="Helical" evidence="1">
    <location>
        <begin position="258"/>
        <end position="278"/>
    </location>
</feature>
<name>B8D3Z6_DESA1</name>
<dbReference type="KEGG" id="dka:DKAM_0501"/>
<feature type="transmembrane region" description="Helical" evidence="1">
    <location>
        <begin position="89"/>
        <end position="106"/>
    </location>
</feature>
<dbReference type="Pfam" id="PF00892">
    <property type="entry name" value="EamA"/>
    <property type="match status" value="1"/>
</dbReference>
<dbReference type="eggNOG" id="arCOG00271">
    <property type="taxonomic scope" value="Archaea"/>
</dbReference>
<feature type="transmembrane region" description="Helical" evidence="1">
    <location>
        <begin position="34"/>
        <end position="52"/>
    </location>
</feature>
<dbReference type="AlphaFoldDB" id="B8D3Z6"/>
<evidence type="ECO:0000313" key="3">
    <source>
        <dbReference type="EMBL" id="ACL10827.1"/>
    </source>
</evidence>
<dbReference type="HOGENOM" id="CLU_033863_0_2_2"/>
<dbReference type="STRING" id="490899.DKAM_0501"/>